<dbReference type="STRING" id="590652.BST39_25965"/>
<keyword evidence="2" id="KW-1185">Reference proteome</keyword>
<dbReference type="Proteomes" id="UP000192513">
    <property type="component" value="Unassembled WGS sequence"/>
</dbReference>
<accession>A0A1X0I367</accession>
<reference evidence="1 2" key="1">
    <citation type="submission" date="2017-02" db="EMBL/GenBank/DDBJ databases">
        <title>The new phylogeny of genus Mycobacterium.</title>
        <authorList>
            <person name="Tortoli E."/>
            <person name="Trovato A."/>
            <person name="Cirillo D.M."/>
        </authorList>
    </citation>
    <scope>NUCLEOTIDE SEQUENCE [LARGE SCALE GENOMIC DNA]</scope>
    <source>
        <strain evidence="1 2">DSM 45000</strain>
    </source>
</reference>
<name>A0A1X0I367_9MYCO</name>
<gene>
    <name evidence="1" type="ORF">BST39_25965</name>
</gene>
<evidence type="ECO:0000313" key="1">
    <source>
        <dbReference type="EMBL" id="ORB33532.1"/>
    </source>
</evidence>
<protein>
    <submittedName>
        <fullName evidence="1">Uncharacterized protein</fullName>
    </submittedName>
</protein>
<proteinExistence type="predicted"/>
<dbReference type="EMBL" id="MVIE01000056">
    <property type="protein sequence ID" value="ORB33532.1"/>
    <property type="molecule type" value="Genomic_DNA"/>
</dbReference>
<evidence type="ECO:0000313" key="2">
    <source>
        <dbReference type="Proteomes" id="UP000192513"/>
    </source>
</evidence>
<comment type="caution">
    <text evidence="1">The sequence shown here is derived from an EMBL/GenBank/DDBJ whole genome shotgun (WGS) entry which is preliminary data.</text>
</comment>
<organism evidence="1 2">
    <name type="scientific">Mycobacterium paraseoulense</name>
    <dbReference type="NCBI Taxonomy" id="590652"/>
    <lineage>
        <taxon>Bacteria</taxon>
        <taxon>Bacillati</taxon>
        <taxon>Actinomycetota</taxon>
        <taxon>Actinomycetes</taxon>
        <taxon>Mycobacteriales</taxon>
        <taxon>Mycobacteriaceae</taxon>
        <taxon>Mycobacterium</taxon>
    </lineage>
</organism>
<sequence>MNLGFLGQEFVGVDSPDFSGEYLAATASSMAGDGLAATATAGKVIGPRLYRWQLDRMTGGLMTDRNAARYKAAEDVGKSTDLILWTLTIVEVLELTTGFGPPTEGAVLEDGSQQFAATSWASEVSPSQR</sequence>
<dbReference type="AlphaFoldDB" id="A0A1X0I367"/>